<evidence type="ECO:0000256" key="5">
    <source>
        <dbReference type="ARBA" id="ARBA00023163"/>
    </source>
</evidence>
<keyword evidence="6" id="KW-0539">Nucleus</keyword>
<gene>
    <name evidence="7" type="ORF">BP6252_04459</name>
</gene>
<reference evidence="7 8" key="1">
    <citation type="journal article" date="2018" name="IMA Fungus">
        <title>IMA Genome-F 9: Draft genome sequence of Annulohypoxylon stygium, Aspergillus mulundensis, Berkeleyomyces basicola (syn. Thielaviopsis basicola), Ceratocystis smalleyi, two Cercospora beticola strains, Coleophoma cylindrospora, Fusarium fracticaudum, Phialophora cf. hyalina, and Morchella septimelata.</title>
        <authorList>
            <person name="Wingfield B.D."/>
            <person name="Bills G.F."/>
            <person name="Dong Y."/>
            <person name="Huang W."/>
            <person name="Nel W.J."/>
            <person name="Swalarsk-Parry B.S."/>
            <person name="Vaghefi N."/>
            <person name="Wilken P.M."/>
            <person name="An Z."/>
            <person name="de Beer Z.W."/>
            <person name="De Vos L."/>
            <person name="Chen L."/>
            <person name="Duong T.A."/>
            <person name="Gao Y."/>
            <person name="Hammerbacher A."/>
            <person name="Kikkert J.R."/>
            <person name="Li Y."/>
            <person name="Li H."/>
            <person name="Li K."/>
            <person name="Li Q."/>
            <person name="Liu X."/>
            <person name="Ma X."/>
            <person name="Naidoo K."/>
            <person name="Pethybridge S.J."/>
            <person name="Sun J."/>
            <person name="Steenkamp E.T."/>
            <person name="van der Nest M.A."/>
            <person name="van Wyk S."/>
            <person name="Wingfield M.J."/>
            <person name="Xiong C."/>
            <person name="Yue Q."/>
            <person name="Zhang X."/>
        </authorList>
    </citation>
    <scope>NUCLEOTIDE SEQUENCE [LARGE SCALE GENOMIC DNA]</scope>
    <source>
        <strain evidence="7 8">BP6252</strain>
    </source>
</reference>
<dbReference type="EMBL" id="PDLM01000004">
    <property type="protein sequence ID" value="RDW79821.1"/>
    <property type="molecule type" value="Genomic_DNA"/>
</dbReference>
<keyword evidence="8" id="KW-1185">Reference proteome</keyword>
<sequence>MVDWSLWKHLVLQLCHRESFVKDSVIAIGALVKAVETTAAYRALPEDPGTLSLAKMHKQFALVKYGKAVHAMQLALASAKPREVLIACMLVFSFEILLNNRHLALSHVIAGHRLLCSWREKKSSGLDINRDGLVSPAPLDVDDELVEAFERLNLQVTTVFDARPVEVHQRIINEARNVVKLMPSTFDDMNQAKRYLNAVMRRCHHFLATSWPKSNAGALYRKLGALPAEIVVTTGNNIYSTSLTVDDSIREQAPGFMREIESWSRSFEPLFQESRSREKVGMQNHIVGTLLRLHAIATKIVVAGVLFTKETSYDVFLPEFKEMITLTNIIVESESLEAREQNSGLRGFMIDLGILAPIFLLCLRCRDGVLRRRGIEILSSWYDESFWAPKLIATICPFIMEVEEAGMVDGHIPESARAVITAVCEGATPDDGGPTAFLIQCVQRFGSSDGGPVWHEKVLHYYNIREATR</sequence>
<keyword evidence="1" id="KW-0479">Metal-binding</keyword>
<dbReference type="PANTHER" id="PTHR36206:SF4">
    <property type="entry name" value="HYPOTHETICAL CONSERVED PROTEIN (EUROFUNG)-RELATED"/>
    <property type="match status" value="1"/>
</dbReference>
<name>A0A3D8S163_9HELO</name>
<dbReference type="GO" id="GO:0046872">
    <property type="term" value="F:metal ion binding"/>
    <property type="evidence" value="ECO:0007669"/>
    <property type="project" value="UniProtKB-KW"/>
</dbReference>
<dbReference type="PANTHER" id="PTHR36206">
    <property type="entry name" value="ASPERCRYPTIN BIOSYNTHESIS CLUSTER-SPECIFIC TRANSCRIPTION REGULATOR ATNN-RELATED"/>
    <property type="match status" value="1"/>
</dbReference>
<protein>
    <submittedName>
        <fullName evidence="7">Uncharacterized protein</fullName>
    </submittedName>
</protein>
<dbReference type="AlphaFoldDB" id="A0A3D8S163"/>
<evidence type="ECO:0000256" key="4">
    <source>
        <dbReference type="ARBA" id="ARBA00023125"/>
    </source>
</evidence>
<organism evidence="7 8">
    <name type="scientific">Coleophoma cylindrospora</name>
    <dbReference type="NCBI Taxonomy" id="1849047"/>
    <lineage>
        <taxon>Eukaryota</taxon>
        <taxon>Fungi</taxon>
        <taxon>Dikarya</taxon>
        <taxon>Ascomycota</taxon>
        <taxon>Pezizomycotina</taxon>
        <taxon>Leotiomycetes</taxon>
        <taxon>Helotiales</taxon>
        <taxon>Dermateaceae</taxon>
        <taxon>Coleophoma</taxon>
    </lineage>
</organism>
<dbReference type="Proteomes" id="UP000256645">
    <property type="component" value="Unassembled WGS sequence"/>
</dbReference>
<evidence type="ECO:0000313" key="8">
    <source>
        <dbReference type="Proteomes" id="UP000256645"/>
    </source>
</evidence>
<dbReference type="GO" id="GO:0003677">
    <property type="term" value="F:DNA binding"/>
    <property type="evidence" value="ECO:0007669"/>
    <property type="project" value="UniProtKB-KW"/>
</dbReference>
<evidence type="ECO:0000256" key="1">
    <source>
        <dbReference type="ARBA" id="ARBA00022723"/>
    </source>
</evidence>
<dbReference type="InterPro" id="IPR052360">
    <property type="entry name" value="Transcr_Regulatory_Proteins"/>
</dbReference>
<dbReference type="OrthoDB" id="3172332at2759"/>
<evidence type="ECO:0000256" key="6">
    <source>
        <dbReference type="ARBA" id="ARBA00023242"/>
    </source>
</evidence>
<keyword evidence="5" id="KW-0804">Transcription</keyword>
<keyword evidence="4" id="KW-0238">DNA-binding</keyword>
<proteinExistence type="predicted"/>
<evidence type="ECO:0000313" key="7">
    <source>
        <dbReference type="EMBL" id="RDW79821.1"/>
    </source>
</evidence>
<keyword evidence="3" id="KW-0805">Transcription regulation</keyword>
<keyword evidence="2" id="KW-0862">Zinc</keyword>
<evidence type="ECO:0000256" key="2">
    <source>
        <dbReference type="ARBA" id="ARBA00022833"/>
    </source>
</evidence>
<evidence type="ECO:0000256" key="3">
    <source>
        <dbReference type="ARBA" id="ARBA00023015"/>
    </source>
</evidence>
<comment type="caution">
    <text evidence="7">The sequence shown here is derived from an EMBL/GenBank/DDBJ whole genome shotgun (WGS) entry which is preliminary data.</text>
</comment>
<dbReference type="STRING" id="1849047.A0A3D8S163"/>
<accession>A0A3D8S163</accession>